<feature type="non-terminal residue" evidence="1">
    <location>
        <position position="1"/>
    </location>
</feature>
<protein>
    <submittedName>
        <fullName evidence="1">Uncharacterized protein</fullName>
    </submittedName>
</protein>
<dbReference type="InParanoid" id="A0A1B7MG10"/>
<evidence type="ECO:0000313" key="1">
    <source>
        <dbReference type="EMBL" id="OAX31533.1"/>
    </source>
</evidence>
<feature type="non-terminal residue" evidence="1">
    <location>
        <position position="76"/>
    </location>
</feature>
<sequence length="76" mass="8637">WHRLDHIVQVHAVFPNRSDEFGFEEASDGHVALSFRSSEWSVIVSVHRGAATGACFLRLQDVPLRRGISFEVWMSV</sequence>
<evidence type="ECO:0000313" key="2">
    <source>
        <dbReference type="Proteomes" id="UP000092154"/>
    </source>
</evidence>
<keyword evidence="2" id="KW-1185">Reference proteome</keyword>
<dbReference type="EMBL" id="KV449358">
    <property type="protein sequence ID" value="OAX31533.1"/>
    <property type="molecule type" value="Genomic_DNA"/>
</dbReference>
<organism evidence="1 2">
    <name type="scientific">Rhizopogon vinicolor AM-OR11-026</name>
    <dbReference type="NCBI Taxonomy" id="1314800"/>
    <lineage>
        <taxon>Eukaryota</taxon>
        <taxon>Fungi</taxon>
        <taxon>Dikarya</taxon>
        <taxon>Basidiomycota</taxon>
        <taxon>Agaricomycotina</taxon>
        <taxon>Agaricomycetes</taxon>
        <taxon>Agaricomycetidae</taxon>
        <taxon>Boletales</taxon>
        <taxon>Suillineae</taxon>
        <taxon>Rhizopogonaceae</taxon>
        <taxon>Rhizopogon</taxon>
    </lineage>
</organism>
<name>A0A1B7MG10_9AGAM</name>
<accession>A0A1B7MG10</accession>
<dbReference type="Proteomes" id="UP000092154">
    <property type="component" value="Unassembled WGS sequence"/>
</dbReference>
<dbReference type="AlphaFoldDB" id="A0A1B7MG10"/>
<gene>
    <name evidence="1" type="ORF">K503DRAFT_777500</name>
</gene>
<proteinExistence type="predicted"/>
<reference evidence="1 2" key="1">
    <citation type="submission" date="2016-06" db="EMBL/GenBank/DDBJ databases">
        <title>Comparative genomics of the ectomycorrhizal sister species Rhizopogon vinicolor and Rhizopogon vesiculosus (Basidiomycota: Boletales) reveals a divergence of the mating type B locus.</title>
        <authorList>
            <consortium name="DOE Joint Genome Institute"/>
            <person name="Mujic A.B."/>
            <person name="Kuo A."/>
            <person name="Tritt A."/>
            <person name="Lipzen A."/>
            <person name="Chen C."/>
            <person name="Johnson J."/>
            <person name="Sharma A."/>
            <person name="Barry K."/>
            <person name="Grigoriev I.V."/>
            <person name="Spatafora J.W."/>
        </authorList>
    </citation>
    <scope>NUCLEOTIDE SEQUENCE [LARGE SCALE GENOMIC DNA]</scope>
    <source>
        <strain evidence="1 2">AM-OR11-026</strain>
    </source>
</reference>